<dbReference type="Proteomes" id="UP000621436">
    <property type="component" value="Unassembled WGS sequence"/>
</dbReference>
<organism evidence="1 2">
    <name type="scientific">Halonatronomonas betaini</name>
    <dbReference type="NCBI Taxonomy" id="2778430"/>
    <lineage>
        <taxon>Bacteria</taxon>
        <taxon>Bacillati</taxon>
        <taxon>Bacillota</taxon>
        <taxon>Clostridia</taxon>
        <taxon>Halanaerobiales</taxon>
        <taxon>Halarsenatibacteraceae</taxon>
        <taxon>Halonatronomonas</taxon>
    </lineage>
</organism>
<keyword evidence="2" id="KW-1185">Reference proteome</keyword>
<dbReference type="EMBL" id="JADPIE010000003">
    <property type="protein sequence ID" value="MBF8436512.1"/>
    <property type="molecule type" value="Genomic_DNA"/>
</dbReference>
<protein>
    <submittedName>
        <fullName evidence="1">Uncharacterized protein</fullName>
    </submittedName>
</protein>
<dbReference type="RefSeq" id="WP_270453415.1">
    <property type="nucleotide sequence ID" value="NZ_JADPIE010000003.1"/>
</dbReference>
<dbReference type="AlphaFoldDB" id="A0A931FA28"/>
<reference evidence="1" key="1">
    <citation type="submission" date="2020-11" db="EMBL/GenBank/DDBJ databases">
        <title>Halonatronomonas betainensis gen. nov., sp. nov. a novel haloalkaliphilic representative of the family Halanaerobiacae capable of betaine degradation.</title>
        <authorList>
            <person name="Boltyanskaya Y."/>
            <person name="Kevbrin V."/>
            <person name="Detkova E."/>
            <person name="Grouzdev D.S."/>
            <person name="Koziaeva V."/>
            <person name="Zhilina T."/>
        </authorList>
    </citation>
    <scope>NUCLEOTIDE SEQUENCE</scope>
    <source>
        <strain evidence="1">Z-7014</strain>
    </source>
</reference>
<comment type="caution">
    <text evidence="1">The sequence shown here is derived from an EMBL/GenBank/DDBJ whole genome shotgun (WGS) entry which is preliminary data.</text>
</comment>
<evidence type="ECO:0000313" key="1">
    <source>
        <dbReference type="EMBL" id="MBF8436512.1"/>
    </source>
</evidence>
<accession>A0A931FA28</accession>
<proteinExistence type="predicted"/>
<evidence type="ECO:0000313" key="2">
    <source>
        <dbReference type="Proteomes" id="UP000621436"/>
    </source>
</evidence>
<gene>
    <name evidence="1" type="ORF">I0Q91_05445</name>
</gene>
<sequence>MMMVIIVKCNSCGNQLVLIVGEGGLEAEVCSICGANGGKLELVGSFEEMVPDAELIAEALGLGA</sequence>
<name>A0A931FA28_9FIRM</name>